<evidence type="ECO:0000256" key="4">
    <source>
        <dbReference type="SAM" id="MobiDB-lite"/>
    </source>
</evidence>
<dbReference type="STRING" id="747676.F4RU15"/>
<feature type="region of interest" description="Disordered" evidence="4">
    <location>
        <begin position="337"/>
        <end position="422"/>
    </location>
</feature>
<dbReference type="Proteomes" id="UP000001072">
    <property type="component" value="Unassembled WGS sequence"/>
</dbReference>
<keyword evidence="6" id="KW-1185">Reference proteome</keyword>
<evidence type="ECO:0000313" key="5">
    <source>
        <dbReference type="EMBL" id="EGG04098.1"/>
    </source>
</evidence>
<evidence type="ECO:0000256" key="2">
    <source>
        <dbReference type="ARBA" id="ARBA00007331"/>
    </source>
</evidence>
<comment type="subcellular location">
    <subcellularLocation>
        <location evidence="1">Nucleus</location>
    </subcellularLocation>
</comment>
<dbReference type="InParanoid" id="F4RU15"/>
<evidence type="ECO:0000256" key="1">
    <source>
        <dbReference type="ARBA" id="ARBA00004123"/>
    </source>
</evidence>
<dbReference type="EMBL" id="GL883120">
    <property type="protein sequence ID" value="EGG04098.1"/>
    <property type="molecule type" value="Genomic_DNA"/>
</dbReference>
<comment type="similarity">
    <text evidence="2">Belongs to the eukaryotic/archaeal RNase P protein component 3 family.</text>
</comment>
<dbReference type="VEuPathDB" id="FungiDB:MELLADRAFT_117154"/>
<dbReference type="GO" id="GO:0003723">
    <property type="term" value="F:RNA binding"/>
    <property type="evidence" value="ECO:0007669"/>
    <property type="project" value="TreeGrafter"/>
</dbReference>
<dbReference type="AlphaFoldDB" id="F4RU15"/>
<dbReference type="HOGENOM" id="CLU_041468_1_0_1"/>
<dbReference type="PANTHER" id="PTHR13031">
    <property type="entry name" value="RIBONUCLEASE P SUBUNIT P30"/>
    <property type="match status" value="1"/>
</dbReference>
<dbReference type="PANTHER" id="PTHR13031:SF0">
    <property type="entry name" value="RIBONUCLEASE P PROTEIN SUBUNIT P30"/>
    <property type="match status" value="1"/>
</dbReference>
<dbReference type="OrthoDB" id="17948at2759"/>
<proteinExistence type="inferred from homology"/>
<dbReference type="GO" id="GO:0008033">
    <property type="term" value="P:tRNA processing"/>
    <property type="evidence" value="ECO:0007669"/>
    <property type="project" value="UniProtKB-KW"/>
</dbReference>
<sequence>MYADLNIPWPTTHLIHLFNQQQQQQQQSSKKGKSKSNQNQSNIKETLNIWKGIEPNEKQKLRERVECAIKLGYSVIAFNLIIPQNLDPILLSSYFPFHSNEPPFPDLDPRTSTKVFKNGYHHTVLQLSRLTMVMDESVASGGKGVFGFSTSQTSYLSKYSLLSAMPLDAGSFSHACLSLSPPTASGIDIITLDLSSAPKLPFQMSLSTVSKALENNVGFEICYSPTTSSKPIKTTYSAYTFPCASVSSSNHPNHHPVLRNFSACAKDLIRVTNRGKGLIISSGALNWNELRSADDLANFANVLGLSQDSARRTLTSHPKSIVSKAISTRQTHKGVISNPVLITITTQETQETEEKTEDQKTEDQNDPSSSIPNSLKRLNPPSPSPPLTKSIHPDPTPNQPNQTPNDRPNKKQKKETRSKLNL</sequence>
<dbReference type="GO" id="GO:0005655">
    <property type="term" value="C:nucleolar ribonuclease P complex"/>
    <property type="evidence" value="ECO:0007669"/>
    <property type="project" value="TreeGrafter"/>
</dbReference>
<dbReference type="Pfam" id="PF01876">
    <property type="entry name" value="RNase_P_p30"/>
    <property type="match status" value="1"/>
</dbReference>
<evidence type="ECO:0008006" key="7">
    <source>
        <dbReference type="Google" id="ProtNLM"/>
    </source>
</evidence>
<dbReference type="InterPro" id="IPR016195">
    <property type="entry name" value="Pol/histidinol_Pase-like"/>
</dbReference>
<evidence type="ECO:0000313" key="6">
    <source>
        <dbReference type="Proteomes" id="UP000001072"/>
    </source>
</evidence>
<dbReference type="Gene3D" id="3.20.20.140">
    <property type="entry name" value="Metal-dependent hydrolases"/>
    <property type="match status" value="1"/>
</dbReference>
<gene>
    <name evidence="5" type="ORF">MELLADRAFT_117154</name>
</gene>
<reference evidence="6" key="1">
    <citation type="journal article" date="2011" name="Proc. Natl. Acad. Sci. U.S.A.">
        <title>Obligate biotrophy features unraveled by the genomic analysis of rust fungi.</title>
        <authorList>
            <person name="Duplessis S."/>
            <person name="Cuomo C.A."/>
            <person name="Lin Y.-C."/>
            <person name="Aerts A."/>
            <person name="Tisserant E."/>
            <person name="Veneault-Fourrey C."/>
            <person name="Joly D.L."/>
            <person name="Hacquard S."/>
            <person name="Amselem J."/>
            <person name="Cantarel B.L."/>
            <person name="Chiu R."/>
            <person name="Coutinho P.M."/>
            <person name="Feau N."/>
            <person name="Field M."/>
            <person name="Frey P."/>
            <person name="Gelhaye E."/>
            <person name="Goldberg J."/>
            <person name="Grabherr M.G."/>
            <person name="Kodira C.D."/>
            <person name="Kohler A."/>
            <person name="Kuees U."/>
            <person name="Lindquist E.A."/>
            <person name="Lucas S.M."/>
            <person name="Mago R."/>
            <person name="Mauceli E."/>
            <person name="Morin E."/>
            <person name="Murat C."/>
            <person name="Pangilinan J.L."/>
            <person name="Park R."/>
            <person name="Pearson M."/>
            <person name="Quesneville H."/>
            <person name="Rouhier N."/>
            <person name="Sakthikumar S."/>
            <person name="Salamov A.A."/>
            <person name="Schmutz J."/>
            <person name="Selles B."/>
            <person name="Shapiro H."/>
            <person name="Tanguay P."/>
            <person name="Tuskan G.A."/>
            <person name="Henrissat B."/>
            <person name="Van de Peer Y."/>
            <person name="Rouze P."/>
            <person name="Ellis J.G."/>
            <person name="Dodds P.N."/>
            <person name="Schein J.E."/>
            <person name="Zhong S."/>
            <person name="Hamelin R.C."/>
            <person name="Grigoriev I.V."/>
            <person name="Szabo L.J."/>
            <person name="Martin F."/>
        </authorList>
    </citation>
    <scope>NUCLEOTIDE SEQUENCE [LARGE SCALE GENOMIC DNA]</scope>
    <source>
        <strain evidence="6">98AG31 / pathotype 3-4-7</strain>
    </source>
</reference>
<dbReference type="GeneID" id="18925958"/>
<name>F4RU15_MELLP</name>
<accession>F4RU15</accession>
<protein>
    <recommendedName>
        <fullName evidence="7">PHP domain-like protein</fullName>
    </recommendedName>
</protein>
<organism evidence="6">
    <name type="scientific">Melampsora larici-populina (strain 98AG31 / pathotype 3-4-7)</name>
    <name type="common">Poplar leaf rust fungus</name>
    <dbReference type="NCBI Taxonomy" id="747676"/>
    <lineage>
        <taxon>Eukaryota</taxon>
        <taxon>Fungi</taxon>
        <taxon>Dikarya</taxon>
        <taxon>Basidiomycota</taxon>
        <taxon>Pucciniomycotina</taxon>
        <taxon>Pucciniomycetes</taxon>
        <taxon>Pucciniales</taxon>
        <taxon>Melampsoraceae</taxon>
        <taxon>Melampsora</taxon>
    </lineage>
</organism>
<dbReference type="SUPFAM" id="SSF89550">
    <property type="entry name" value="PHP domain-like"/>
    <property type="match status" value="1"/>
</dbReference>
<dbReference type="eggNOG" id="KOG2363">
    <property type="taxonomic scope" value="Eukaryota"/>
</dbReference>
<dbReference type="RefSeq" id="XP_007412559.1">
    <property type="nucleotide sequence ID" value="XM_007412497.1"/>
</dbReference>
<dbReference type="KEGG" id="mlr:MELLADRAFT_117154"/>
<feature type="region of interest" description="Disordered" evidence="4">
    <location>
        <begin position="19"/>
        <end position="41"/>
    </location>
</feature>
<evidence type="ECO:0000256" key="3">
    <source>
        <dbReference type="ARBA" id="ARBA00022694"/>
    </source>
</evidence>
<keyword evidence="3" id="KW-0819">tRNA processing</keyword>
<dbReference type="InterPro" id="IPR002738">
    <property type="entry name" value="RNase_P_p30"/>
</dbReference>